<name>A0A840STC3_9RHOB</name>
<dbReference type="Pfam" id="PF13412">
    <property type="entry name" value="HTH_24"/>
    <property type="match status" value="1"/>
</dbReference>
<dbReference type="InterPro" id="IPR011008">
    <property type="entry name" value="Dimeric_a/b-barrel"/>
</dbReference>
<dbReference type="Gene3D" id="3.30.70.920">
    <property type="match status" value="1"/>
</dbReference>
<proteinExistence type="predicted"/>
<accession>A0A840STC3</accession>
<dbReference type="PANTHER" id="PTHR30154">
    <property type="entry name" value="LEUCINE-RESPONSIVE REGULATORY PROTEIN"/>
    <property type="match status" value="1"/>
</dbReference>
<keyword evidence="1" id="KW-0805">Transcription regulation</keyword>
<evidence type="ECO:0000256" key="1">
    <source>
        <dbReference type="ARBA" id="ARBA00023015"/>
    </source>
</evidence>
<dbReference type="PRINTS" id="PR00033">
    <property type="entry name" value="HTHASNC"/>
</dbReference>
<dbReference type="EMBL" id="JACHFM010000002">
    <property type="protein sequence ID" value="MBB5222441.1"/>
    <property type="molecule type" value="Genomic_DNA"/>
</dbReference>
<dbReference type="InterPro" id="IPR019887">
    <property type="entry name" value="Tscrpt_reg_AsnC/Lrp_C"/>
</dbReference>
<dbReference type="AlphaFoldDB" id="A0A840STC3"/>
<keyword evidence="6" id="KW-1185">Reference proteome</keyword>
<comment type="caution">
    <text evidence="5">The sequence shown here is derived from an EMBL/GenBank/DDBJ whole genome shotgun (WGS) entry which is preliminary data.</text>
</comment>
<evidence type="ECO:0000256" key="3">
    <source>
        <dbReference type="ARBA" id="ARBA00023163"/>
    </source>
</evidence>
<dbReference type="Gene3D" id="1.10.10.10">
    <property type="entry name" value="Winged helix-like DNA-binding domain superfamily/Winged helix DNA-binding domain"/>
    <property type="match status" value="1"/>
</dbReference>
<dbReference type="GO" id="GO:0043565">
    <property type="term" value="F:sequence-specific DNA binding"/>
    <property type="evidence" value="ECO:0007669"/>
    <property type="project" value="InterPro"/>
</dbReference>
<evidence type="ECO:0000313" key="6">
    <source>
        <dbReference type="Proteomes" id="UP000549457"/>
    </source>
</evidence>
<dbReference type="InterPro" id="IPR036390">
    <property type="entry name" value="WH_DNA-bd_sf"/>
</dbReference>
<reference evidence="5 6" key="1">
    <citation type="submission" date="2020-08" db="EMBL/GenBank/DDBJ databases">
        <title>Genomic Encyclopedia of Type Strains, Phase IV (KMG-IV): sequencing the most valuable type-strain genomes for metagenomic binning, comparative biology and taxonomic classification.</title>
        <authorList>
            <person name="Goeker M."/>
        </authorList>
    </citation>
    <scope>NUCLEOTIDE SEQUENCE [LARGE SCALE GENOMIC DNA]</scope>
    <source>
        <strain evidence="5 6">DSM 101730</strain>
    </source>
</reference>
<dbReference type="Pfam" id="PF01037">
    <property type="entry name" value="AsnC_trans_reg"/>
    <property type="match status" value="1"/>
</dbReference>
<dbReference type="GO" id="GO:0043200">
    <property type="term" value="P:response to amino acid"/>
    <property type="evidence" value="ECO:0007669"/>
    <property type="project" value="TreeGrafter"/>
</dbReference>
<gene>
    <name evidence="5" type="ORF">HNP73_002377</name>
</gene>
<protein>
    <submittedName>
        <fullName evidence="5">Lrp/AsnC family transcriptional regulator</fullName>
    </submittedName>
</protein>
<dbReference type="PROSITE" id="PS50956">
    <property type="entry name" value="HTH_ASNC_2"/>
    <property type="match status" value="1"/>
</dbReference>
<keyword evidence="2" id="KW-0238">DNA-binding</keyword>
<evidence type="ECO:0000313" key="5">
    <source>
        <dbReference type="EMBL" id="MBB5222441.1"/>
    </source>
</evidence>
<dbReference type="SUPFAM" id="SSF54909">
    <property type="entry name" value="Dimeric alpha+beta barrel"/>
    <property type="match status" value="1"/>
</dbReference>
<dbReference type="GO" id="GO:0005829">
    <property type="term" value="C:cytosol"/>
    <property type="evidence" value="ECO:0007669"/>
    <property type="project" value="TreeGrafter"/>
</dbReference>
<sequence length="153" mass="17352">MQVLDDIDRRILRVMQEDPGLAVADVAGRARLSTGACARRIDRMERDGVILGRRVEIDRRALGYEVRVFLRVTLDKTTPRAFDDFLAGARALPEVESIQTLLGRVDVRMDVTARDLAHYQEIYRTKILALPHIAEIEALMLVSELKSTDRLPL</sequence>
<dbReference type="InterPro" id="IPR000485">
    <property type="entry name" value="AsnC-type_HTH_dom"/>
</dbReference>
<dbReference type="PANTHER" id="PTHR30154:SF34">
    <property type="entry name" value="TRANSCRIPTIONAL REGULATOR AZLB"/>
    <property type="match status" value="1"/>
</dbReference>
<dbReference type="SUPFAM" id="SSF46785">
    <property type="entry name" value="Winged helix' DNA-binding domain"/>
    <property type="match status" value="1"/>
</dbReference>
<dbReference type="InterPro" id="IPR036388">
    <property type="entry name" value="WH-like_DNA-bd_sf"/>
</dbReference>
<organism evidence="5 6">
    <name type="scientific">Amaricoccus macauensis</name>
    <dbReference type="NCBI Taxonomy" id="57001"/>
    <lineage>
        <taxon>Bacteria</taxon>
        <taxon>Pseudomonadati</taxon>
        <taxon>Pseudomonadota</taxon>
        <taxon>Alphaproteobacteria</taxon>
        <taxon>Rhodobacterales</taxon>
        <taxon>Paracoccaceae</taxon>
        <taxon>Amaricoccus</taxon>
    </lineage>
</organism>
<evidence type="ECO:0000256" key="2">
    <source>
        <dbReference type="ARBA" id="ARBA00023125"/>
    </source>
</evidence>
<feature type="domain" description="HTH asnC-type" evidence="4">
    <location>
        <begin position="4"/>
        <end position="65"/>
    </location>
</feature>
<dbReference type="Proteomes" id="UP000549457">
    <property type="component" value="Unassembled WGS sequence"/>
</dbReference>
<dbReference type="InterPro" id="IPR019888">
    <property type="entry name" value="Tscrpt_reg_AsnC-like"/>
</dbReference>
<evidence type="ECO:0000259" key="4">
    <source>
        <dbReference type="PROSITE" id="PS50956"/>
    </source>
</evidence>
<dbReference type="SMART" id="SM00344">
    <property type="entry name" value="HTH_ASNC"/>
    <property type="match status" value="1"/>
</dbReference>
<keyword evidence="3" id="KW-0804">Transcription</keyword>